<evidence type="ECO:0000256" key="11">
    <source>
        <dbReference type="SAM" id="Phobius"/>
    </source>
</evidence>
<dbReference type="InterPro" id="IPR001508">
    <property type="entry name" value="Iono_Glu_rcpt_met"/>
</dbReference>
<dbReference type="InterPro" id="IPR015683">
    <property type="entry name" value="Ionotropic_Glu_rcpt"/>
</dbReference>
<keyword evidence="3" id="KW-1003">Cell membrane</keyword>
<keyword evidence="4 11" id="KW-0812">Transmembrane</keyword>
<reference evidence="14" key="1">
    <citation type="journal article" date="2019" name="Int. J. Syst. Evol. Microbiol.">
        <title>The Global Catalogue of Microorganisms (GCM) 10K type strain sequencing project: providing services to taxonomists for standard genome sequencing and annotation.</title>
        <authorList>
            <consortium name="The Broad Institute Genomics Platform"/>
            <consortium name="The Broad Institute Genome Sequencing Center for Infectious Disease"/>
            <person name="Wu L."/>
            <person name="Ma J."/>
        </authorList>
    </citation>
    <scope>NUCLEOTIDE SEQUENCE [LARGE SCALE GENOMIC DNA]</scope>
    <source>
        <strain evidence="14">CGMCC 1.13574</strain>
    </source>
</reference>
<evidence type="ECO:0000256" key="3">
    <source>
        <dbReference type="ARBA" id="ARBA00022475"/>
    </source>
</evidence>
<evidence type="ECO:0000256" key="5">
    <source>
        <dbReference type="ARBA" id="ARBA00022989"/>
    </source>
</evidence>
<evidence type="ECO:0000256" key="2">
    <source>
        <dbReference type="ARBA" id="ARBA00022448"/>
    </source>
</evidence>
<accession>A0ABV9NI75</accession>
<evidence type="ECO:0000256" key="4">
    <source>
        <dbReference type="ARBA" id="ARBA00022692"/>
    </source>
</evidence>
<sequence>MIAGLGLLLLAVGVLTWLAERRRNAEQFGGGPVRGIGSGFWYAAVTMTTVGDGDKAPTTLPGRLIGLVWMFTALLLVSTFTAAIASALTVGQLAGRVRSADDLAHVRVASLAGTTSAQWLERRGIGHRSMPDLGSALDAVARDGVDAVVYDAPLLHWTLVAGGHDGRLRVLPLVLERQDYAFPLPRGSALRAPLNEALLARINAPDWSERSARYLGEGS</sequence>
<keyword evidence="7 11" id="KW-0472">Membrane</keyword>
<evidence type="ECO:0000256" key="9">
    <source>
        <dbReference type="ARBA" id="ARBA00023180"/>
    </source>
</evidence>
<dbReference type="RefSeq" id="WP_377003730.1">
    <property type="nucleotide sequence ID" value="NZ_JBHSGG010000015.1"/>
</dbReference>
<protein>
    <submittedName>
        <fullName evidence="13">Ion channel</fullName>
    </submittedName>
</protein>
<comment type="subcellular location">
    <subcellularLocation>
        <location evidence="1">Cell membrane</location>
        <topology evidence="1">Multi-pass membrane protein</topology>
    </subcellularLocation>
</comment>
<dbReference type="SUPFAM" id="SSF81324">
    <property type="entry name" value="Voltage-gated potassium channels"/>
    <property type="match status" value="1"/>
</dbReference>
<dbReference type="Pfam" id="PF00060">
    <property type="entry name" value="Lig_chan"/>
    <property type="match status" value="1"/>
</dbReference>
<dbReference type="SUPFAM" id="SSF53850">
    <property type="entry name" value="Periplasmic binding protein-like II"/>
    <property type="match status" value="1"/>
</dbReference>
<evidence type="ECO:0000313" key="13">
    <source>
        <dbReference type="EMBL" id="MFC4727671.1"/>
    </source>
</evidence>
<dbReference type="Proteomes" id="UP001595892">
    <property type="component" value="Unassembled WGS sequence"/>
</dbReference>
<keyword evidence="9" id="KW-0325">Glycoprotein</keyword>
<dbReference type="Gene3D" id="1.10.287.70">
    <property type="match status" value="1"/>
</dbReference>
<feature type="transmembrane region" description="Helical" evidence="11">
    <location>
        <begin position="67"/>
        <end position="90"/>
    </location>
</feature>
<dbReference type="Gene3D" id="3.40.190.10">
    <property type="entry name" value="Periplasmic binding protein-like II"/>
    <property type="match status" value="1"/>
</dbReference>
<dbReference type="InterPro" id="IPR001320">
    <property type="entry name" value="Iontro_rcpt_C"/>
</dbReference>
<name>A0ABV9NI75_9GAMM</name>
<dbReference type="EMBL" id="JBHSGG010000015">
    <property type="protein sequence ID" value="MFC4727671.1"/>
    <property type="molecule type" value="Genomic_DNA"/>
</dbReference>
<keyword evidence="14" id="KW-1185">Reference proteome</keyword>
<comment type="caution">
    <text evidence="13">The sequence shown here is derived from an EMBL/GenBank/DDBJ whole genome shotgun (WGS) entry which is preliminary data.</text>
</comment>
<keyword evidence="10" id="KW-0407">Ion channel</keyword>
<evidence type="ECO:0000256" key="6">
    <source>
        <dbReference type="ARBA" id="ARBA00023065"/>
    </source>
</evidence>
<evidence type="ECO:0000256" key="7">
    <source>
        <dbReference type="ARBA" id="ARBA00023136"/>
    </source>
</evidence>
<feature type="domain" description="Ionotropic glutamate receptor C-terminal" evidence="12">
    <location>
        <begin position="7"/>
        <end position="106"/>
    </location>
</feature>
<dbReference type="PANTHER" id="PTHR18966">
    <property type="entry name" value="IONOTROPIC GLUTAMATE RECEPTOR"/>
    <property type="match status" value="1"/>
</dbReference>
<keyword evidence="8" id="KW-0675">Receptor</keyword>
<evidence type="ECO:0000256" key="10">
    <source>
        <dbReference type="ARBA" id="ARBA00023303"/>
    </source>
</evidence>
<keyword evidence="6" id="KW-0406">Ion transport</keyword>
<proteinExistence type="predicted"/>
<dbReference type="Gene3D" id="1.20.5.110">
    <property type="match status" value="1"/>
</dbReference>
<evidence type="ECO:0000259" key="12">
    <source>
        <dbReference type="Pfam" id="PF00060"/>
    </source>
</evidence>
<evidence type="ECO:0000256" key="1">
    <source>
        <dbReference type="ARBA" id="ARBA00004651"/>
    </source>
</evidence>
<keyword evidence="5 11" id="KW-1133">Transmembrane helix</keyword>
<dbReference type="PRINTS" id="PR00177">
    <property type="entry name" value="NMDARECEPTOR"/>
</dbReference>
<evidence type="ECO:0000256" key="8">
    <source>
        <dbReference type="ARBA" id="ARBA00023170"/>
    </source>
</evidence>
<organism evidence="13 14">
    <name type="scientific">Coralloluteibacterium thermophilum</name>
    <dbReference type="NCBI Taxonomy" id="2707049"/>
    <lineage>
        <taxon>Bacteria</taxon>
        <taxon>Pseudomonadati</taxon>
        <taxon>Pseudomonadota</taxon>
        <taxon>Gammaproteobacteria</taxon>
        <taxon>Lysobacterales</taxon>
        <taxon>Lysobacteraceae</taxon>
        <taxon>Coralloluteibacterium</taxon>
    </lineage>
</organism>
<keyword evidence="2" id="KW-0813">Transport</keyword>
<gene>
    <name evidence="13" type="ORF">ACFO3Q_05755</name>
</gene>
<evidence type="ECO:0000313" key="14">
    <source>
        <dbReference type="Proteomes" id="UP001595892"/>
    </source>
</evidence>